<keyword evidence="1" id="KW-1133">Transmembrane helix</keyword>
<evidence type="ECO:0000313" key="2">
    <source>
        <dbReference type="EMBL" id="EHJ14618.1"/>
    </source>
</evidence>
<dbReference type="RefSeq" id="WP_007309290.1">
    <property type="nucleotide sequence ID" value="NZ_AESD01000119.1"/>
</dbReference>
<sequence>MTFSVKEIENNYPKLSPSKRGLSGFIDNLSTDLLLGLTSGTLVLSLLNGTGNSREVLTVSLWGFIVILYLVFQKNSNRRLSSIQNWIAKYGLMPALSILLAGVYLFDKLILPSQALFFNNVRTKIDTMFTNSNYAGASGATEAINIGTYALEALMLGYILYGVVKAIQAGRDDEDWKVPLKLPLLVLFACAAGDQAITIL</sequence>
<reference evidence="2 3" key="1">
    <citation type="journal article" date="2011" name="Front. Microbiol.">
        <title>Two Strains of Crocosphaera watsonii with Highly Conserved Genomes are Distinguished by Strain-Specific Features.</title>
        <authorList>
            <person name="Bench S.R."/>
            <person name="Ilikchyan I.N."/>
            <person name="Tripp H.J."/>
            <person name="Zehr J.P."/>
        </authorList>
    </citation>
    <scope>NUCLEOTIDE SEQUENCE [LARGE SCALE GENOMIC DNA]</scope>
    <source>
        <strain evidence="2 3">WH 0003</strain>
    </source>
</reference>
<evidence type="ECO:0000313" key="3">
    <source>
        <dbReference type="Proteomes" id="UP000003477"/>
    </source>
</evidence>
<keyword evidence="1" id="KW-0812">Transmembrane</keyword>
<dbReference type="EMBL" id="AESD01000119">
    <property type="protein sequence ID" value="EHJ14618.1"/>
    <property type="molecule type" value="Genomic_DNA"/>
</dbReference>
<feature type="transmembrane region" description="Helical" evidence="1">
    <location>
        <begin position="87"/>
        <end position="106"/>
    </location>
</feature>
<gene>
    <name evidence="2" type="ORF">CWATWH0003_0707</name>
</gene>
<dbReference type="PATRIC" id="fig|423471.3.peg.645"/>
<evidence type="ECO:0000256" key="1">
    <source>
        <dbReference type="SAM" id="Phobius"/>
    </source>
</evidence>
<feature type="transmembrane region" description="Helical" evidence="1">
    <location>
        <begin position="56"/>
        <end position="72"/>
    </location>
</feature>
<name>G5IZL6_CROWT</name>
<proteinExistence type="predicted"/>
<accession>G5IZL6</accession>
<keyword evidence="1" id="KW-0472">Membrane</keyword>
<dbReference type="Proteomes" id="UP000003477">
    <property type="component" value="Unassembled WGS sequence"/>
</dbReference>
<dbReference type="AlphaFoldDB" id="G5IZL6"/>
<dbReference type="GeneID" id="88764604"/>
<organism evidence="2 3">
    <name type="scientific">Crocosphaera watsonii WH 0003</name>
    <dbReference type="NCBI Taxonomy" id="423471"/>
    <lineage>
        <taxon>Bacteria</taxon>
        <taxon>Bacillati</taxon>
        <taxon>Cyanobacteriota</taxon>
        <taxon>Cyanophyceae</taxon>
        <taxon>Oscillatoriophycideae</taxon>
        <taxon>Chroococcales</taxon>
        <taxon>Aphanothecaceae</taxon>
        <taxon>Crocosphaera</taxon>
    </lineage>
</organism>
<comment type="caution">
    <text evidence="2">The sequence shown here is derived from an EMBL/GenBank/DDBJ whole genome shotgun (WGS) entry which is preliminary data.</text>
</comment>
<protein>
    <submittedName>
        <fullName evidence="2">Uncharacterized protein</fullName>
    </submittedName>
</protein>